<dbReference type="EMBL" id="MFBT01000038">
    <property type="protein sequence ID" value="OGD98333.1"/>
    <property type="molecule type" value="Genomic_DNA"/>
</dbReference>
<keyword evidence="4" id="KW-0694">RNA-binding</keyword>
<dbReference type="GO" id="GO:1990904">
    <property type="term" value="C:ribonucleoprotein complex"/>
    <property type="evidence" value="ECO:0007669"/>
    <property type="project" value="UniProtKB-KW"/>
</dbReference>
<protein>
    <recommendedName>
        <fullName evidence="4">Large ribosomal subunit protein uL23</fullName>
    </recommendedName>
</protein>
<dbReference type="AlphaFoldDB" id="A0A1F5H2H9"/>
<dbReference type="InterPro" id="IPR012677">
    <property type="entry name" value="Nucleotide-bd_a/b_plait_sf"/>
</dbReference>
<evidence type="ECO:0000256" key="2">
    <source>
        <dbReference type="ARBA" id="ARBA00022980"/>
    </source>
</evidence>
<feature type="compositionally biased region" description="Basic and acidic residues" evidence="5">
    <location>
        <begin position="108"/>
        <end position="124"/>
    </location>
</feature>
<dbReference type="Proteomes" id="UP000177039">
    <property type="component" value="Unassembled WGS sequence"/>
</dbReference>
<dbReference type="InterPro" id="IPR013025">
    <property type="entry name" value="Ribosomal_uL23-like"/>
</dbReference>
<evidence type="ECO:0000256" key="3">
    <source>
        <dbReference type="ARBA" id="ARBA00023274"/>
    </source>
</evidence>
<evidence type="ECO:0000256" key="5">
    <source>
        <dbReference type="SAM" id="MobiDB-lite"/>
    </source>
</evidence>
<dbReference type="Gene3D" id="3.30.70.330">
    <property type="match status" value="1"/>
</dbReference>
<comment type="caution">
    <text evidence="6">The sequence shown here is derived from an EMBL/GenBank/DDBJ whole genome shotgun (WGS) entry which is preliminary data.</text>
</comment>
<dbReference type="Pfam" id="PF00276">
    <property type="entry name" value="Ribosomal_L23"/>
    <property type="match status" value="1"/>
</dbReference>
<feature type="region of interest" description="Disordered" evidence="5">
    <location>
        <begin position="92"/>
        <end position="124"/>
    </location>
</feature>
<dbReference type="GO" id="GO:0006412">
    <property type="term" value="P:translation"/>
    <property type="evidence" value="ECO:0007669"/>
    <property type="project" value="UniProtKB-UniRule"/>
</dbReference>
<keyword evidence="3 4" id="KW-0687">Ribonucleoprotein</keyword>
<sequence>MKTTDVIKKAILSEKAYKQMEKSIYTFLVDARSTKDQIEKQVEKQFSVEVQKVNVATRAFKTKRIARTRKETKTGGGKKAIVWLKAGQSIAMISPKKESEKSKKRHPSPKEKDIQTTSAEGKEG</sequence>
<reference evidence="6 7" key="1">
    <citation type="journal article" date="2016" name="Nat. Commun.">
        <title>Thousands of microbial genomes shed light on interconnected biogeochemical processes in an aquifer system.</title>
        <authorList>
            <person name="Anantharaman K."/>
            <person name="Brown C.T."/>
            <person name="Hug L.A."/>
            <person name="Sharon I."/>
            <person name="Castelle C.J."/>
            <person name="Probst A.J."/>
            <person name="Thomas B.C."/>
            <person name="Singh A."/>
            <person name="Wilkins M.J."/>
            <person name="Karaoz U."/>
            <person name="Brodie E.L."/>
            <person name="Williams K.H."/>
            <person name="Hubbard S.S."/>
            <person name="Banfield J.F."/>
        </authorList>
    </citation>
    <scope>NUCLEOTIDE SEQUENCE [LARGE SCALE GENOMIC DNA]</scope>
</reference>
<dbReference type="InterPro" id="IPR012678">
    <property type="entry name" value="Ribosomal_uL23/eL15/eS24_sf"/>
</dbReference>
<keyword evidence="4" id="KW-0699">rRNA-binding</keyword>
<dbReference type="HAMAP" id="MF_01369_B">
    <property type="entry name" value="Ribosomal_uL23_B"/>
    <property type="match status" value="1"/>
</dbReference>
<gene>
    <name evidence="4" type="primary">rplW</name>
    <name evidence="6" type="ORF">A3B54_00555</name>
</gene>
<keyword evidence="2 4" id="KW-0689">Ribosomal protein</keyword>
<comment type="subunit">
    <text evidence="4">Part of the 50S ribosomal subunit. Contacts protein L29, and trigger factor when it is bound to the ribosome.</text>
</comment>
<evidence type="ECO:0000313" key="7">
    <source>
        <dbReference type="Proteomes" id="UP000177039"/>
    </source>
</evidence>
<evidence type="ECO:0000313" key="6">
    <source>
        <dbReference type="EMBL" id="OGD98333.1"/>
    </source>
</evidence>
<name>A0A1F5H2H9_9BACT</name>
<comment type="similarity">
    <text evidence="1 4">Belongs to the universal ribosomal protein uL23 family.</text>
</comment>
<proteinExistence type="inferred from homology"/>
<comment type="function">
    <text evidence="4">One of the early assembly proteins it binds 23S rRNA. One of the proteins that surrounds the polypeptide exit tunnel on the outside of the ribosome. Forms the main docking site for trigger factor binding to the ribosome.</text>
</comment>
<organism evidence="6 7">
    <name type="scientific">Candidatus Curtissbacteria bacterium RIFCSPLOWO2_01_FULL_42_50</name>
    <dbReference type="NCBI Taxonomy" id="1797730"/>
    <lineage>
        <taxon>Bacteria</taxon>
        <taxon>Candidatus Curtissiibacteriota</taxon>
    </lineage>
</organism>
<accession>A0A1F5H2H9</accession>
<dbReference type="GO" id="GO:0005840">
    <property type="term" value="C:ribosome"/>
    <property type="evidence" value="ECO:0007669"/>
    <property type="project" value="UniProtKB-KW"/>
</dbReference>
<dbReference type="GO" id="GO:0003735">
    <property type="term" value="F:structural constituent of ribosome"/>
    <property type="evidence" value="ECO:0007669"/>
    <property type="project" value="InterPro"/>
</dbReference>
<dbReference type="GO" id="GO:0019843">
    <property type="term" value="F:rRNA binding"/>
    <property type="evidence" value="ECO:0007669"/>
    <property type="project" value="UniProtKB-UniRule"/>
</dbReference>
<evidence type="ECO:0000256" key="1">
    <source>
        <dbReference type="ARBA" id="ARBA00006700"/>
    </source>
</evidence>
<evidence type="ECO:0000256" key="4">
    <source>
        <dbReference type="HAMAP-Rule" id="MF_01369"/>
    </source>
</evidence>
<dbReference type="SUPFAM" id="SSF54189">
    <property type="entry name" value="Ribosomal proteins S24e, L23 and L15e"/>
    <property type="match status" value="1"/>
</dbReference>